<evidence type="ECO:0000256" key="1">
    <source>
        <dbReference type="ARBA" id="ARBA00001595"/>
    </source>
</evidence>
<dbReference type="Gene3D" id="3.20.20.80">
    <property type="entry name" value="Glycosidases"/>
    <property type="match status" value="1"/>
</dbReference>
<keyword evidence="4" id="KW-0479">Metal-binding</keyword>
<dbReference type="Proteomes" id="UP000580718">
    <property type="component" value="Unassembled WGS sequence"/>
</dbReference>
<keyword evidence="12" id="KW-1185">Reference proteome</keyword>
<dbReference type="Gene3D" id="3.90.400.10">
    <property type="entry name" value="Oligo-1,6-glucosidase, Domain 2"/>
    <property type="match status" value="1"/>
</dbReference>
<reference evidence="10 13" key="2">
    <citation type="submission" date="2020-08" db="EMBL/GenBank/DDBJ databases">
        <title>Sequencing the genomes of 1000 actinobacteria strains.</title>
        <authorList>
            <person name="Klenk H.-P."/>
        </authorList>
    </citation>
    <scope>NUCLEOTIDE SEQUENCE [LARGE SCALE GENOMIC DNA]</scope>
    <source>
        <strain evidence="10 13">DSM 16678</strain>
    </source>
</reference>
<evidence type="ECO:0000313" key="13">
    <source>
        <dbReference type="Proteomes" id="UP000580718"/>
    </source>
</evidence>
<comment type="similarity">
    <text evidence="2">Belongs to the glycosyl hydrolase 13 family. TreS subfamily.</text>
</comment>
<dbReference type="InterPro" id="IPR017853">
    <property type="entry name" value="GH"/>
</dbReference>
<feature type="domain" description="Glycosyl hydrolase family 13 catalytic" evidence="9">
    <location>
        <begin position="36"/>
        <end position="435"/>
    </location>
</feature>
<dbReference type="OrthoDB" id="9043248at2"/>
<dbReference type="CDD" id="cd11334">
    <property type="entry name" value="AmyAc_TreS"/>
    <property type="match status" value="1"/>
</dbReference>
<dbReference type="Gene3D" id="2.60.40.1180">
    <property type="entry name" value="Golgi alpha-mannosidase II"/>
    <property type="match status" value="1"/>
</dbReference>
<dbReference type="InterPro" id="IPR012810">
    <property type="entry name" value="TreS/a-amylase_N"/>
</dbReference>
<dbReference type="GO" id="GO:0016798">
    <property type="term" value="F:hydrolase activity, acting on glycosyl bonds"/>
    <property type="evidence" value="ECO:0007669"/>
    <property type="project" value="UniProtKB-KW"/>
</dbReference>
<keyword evidence="10" id="KW-0326">Glycosidase</keyword>
<dbReference type="Pfam" id="PF16657">
    <property type="entry name" value="Malt_amylase_C"/>
    <property type="match status" value="1"/>
</dbReference>
<evidence type="ECO:0000256" key="5">
    <source>
        <dbReference type="ARBA" id="ARBA00022837"/>
    </source>
</evidence>
<organism evidence="11 12">
    <name type="scientific">Modestobacter versicolor</name>
    <dbReference type="NCBI Taxonomy" id="429133"/>
    <lineage>
        <taxon>Bacteria</taxon>
        <taxon>Bacillati</taxon>
        <taxon>Actinomycetota</taxon>
        <taxon>Actinomycetes</taxon>
        <taxon>Geodermatophilales</taxon>
        <taxon>Geodermatophilaceae</taxon>
        <taxon>Modestobacter</taxon>
    </lineage>
</organism>
<comment type="caution">
    <text evidence="11">The sequence shown here is derived from an EMBL/GenBank/DDBJ whole genome shotgun (WGS) entry which is preliminary data.</text>
</comment>
<keyword evidence="10" id="KW-0378">Hydrolase</keyword>
<evidence type="ECO:0000256" key="4">
    <source>
        <dbReference type="ARBA" id="ARBA00022723"/>
    </source>
</evidence>
<dbReference type="SUPFAM" id="SSF51011">
    <property type="entry name" value="Glycosyl hydrolase domain"/>
    <property type="match status" value="1"/>
</dbReference>
<keyword evidence="5" id="KW-0106">Calcium</keyword>
<dbReference type="GO" id="GO:0046872">
    <property type="term" value="F:metal ion binding"/>
    <property type="evidence" value="ECO:0007669"/>
    <property type="project" value="UniProtKB-KW"/>
</dbReference>
<dbReference type="InterPro" id="IPR032091">
    <property type="entry name" value="Malt_amylase-like_C"/>
</dbReference>
<protein>
    <recommendedName>
        <fullName evidence="3">maltose alpha-D-glucosyltransferase</fullName>
        <ecNumber evidence="3">5.4.99.16</ecNumber>
    </recommendedName>
    <alternativeName>
        <fullName evidence="7">Maltose alpha-D-glucosyltransferase</fullName>
    </alternativeName>
</protein>
<evidence type="ECO:0000256" key="7">
    <source>
        <dbReference type="ARBA" id="ARBA00031378"/>
    </source>
</evidence>
<dbReference type="EC" id="5.4.99.16" evidence="3"/>
<dbReference type="InterPro" id="IPR013780">
    <property type="entry name" value="Glyco_hydro_b"/>
</dbReference>
<dbReference type="PANTHER" id="PTHR10357">
    <property type="entry name" value="ALPHA-AMYLASE FAMILY MEMBER"/>
    <property type="match status" value="1"/>
</dbReference>
<dbReference type="GO" id="GO:0047471">
    <property type="term" value="F:maltose alpha-D-glucosyltransferase activity"/>
    <property type="evidence" value="ECO:0007669"/>
    <property type="project" value="UniProtKB-EC"/>
</dbReference>
<feature type="region of interest" description="Disordered" evidence="8">
    <location>
        <begin position="1"/>
        <end position="25"/>
    </location>
</feature>
<dbReference type="AlphaFoldDB" id="A0A323VCA8"/>
<dbReference type="GO" id="GO:0005975">
    <property type="term" value="P:carbohydrate metabolic process"/>
    <property type="evidence" value="ECO:0007669"/>
    <property type="project" value="InterPro"/>
</dbReference>
<evidence type="ECO:0000313" key="12">
    <source>
        <dbReference type="Proteomes" id="UP000247602"/>
    </source>
</evidence>
<feature type="region of interest" description="Disordered" evidence="8">
    <location>
        <begin position="596"/>
        <end position="624"/>
    </location>
</feature>
<evidence type="ECO:0000313" key="10">
    <source>
        <dbReference type="EMBL" id="MBB3678509.1"/>
    </source>
</evidence>
<evidence type="ECO:0000259" key="9">
    <source>
        <dbReference type="SMART" id="SM00642"/>
    </source>
</evidence>
<dbReference type="Pfam" id="PF00128">
    <property type="entry name" value="Alpha-amylase"/>
    <property type="match status" value="1"/>
</dbReference>
<gene>
    <name evidence="11" type="primary">treS</name>
    <name evidence="11" type="ORF">DMO24_08185</name>
    <name evidence="10" type="ORF">FHX36_004298</name>
</gene>
<sequence>MTLPVPAQSTAGAGEQSTLPPPGSDPEWFKRAVFYEVLVRGFADSNADGIGDLRGMIGKLDYLQWLGVDCLWLPPFFASPLRDGGYDVSDYTAVLPEFGDIEDFKELIAESHARGMRMIIDFVMNHTSDQHPWFQASRSDPDGPYGDFYVWADDDTGYADARIIFVDTESSNWTFDPVRKQYFWHRFFSHQPDLNFENPKVQEAIIDALRFWLDLGIDGFRLDAVPYLFEEEGTNCENLPRTHEFLKKVRKVVDAEYPDRVLLCEANQWPADVVEYFGEDGDECQMAFHFPVMPRLFMAVRREQRFPISEIMAQTPAIPENCQWGVFLRNHDELTLEMVTDEERDYMWGEYAKDPRMKANIGIRRRLAPLLDNDIDTLELFTALLLSLPGSPVMYYGDEIGMGDNIWLGDRDGVRTPMQWTPDRNGGFSTADPQRMHLPLIADPVYGFQVTNVEAQLRNSNSMLHWIRTMIAVRKQHPTFGVGSFTEIGSRNPTVLSFVREFGDDVVLCVNNLSRFPQPVELDLRRFEGYTPVELTGRVQFPQIGVLPYMLTLGGHGFYWFELSKPAAPAADEDEGWETTVSSSVAQSLLDAGVVGATDAPAGSGGLGAEAPTTGTPTQTHGEA</sequence>
<name>A0A323VCA8_9ACTN</name>
<feature type="compositionally biased region" description="Polar residues" evidence="8">
    <location>
        <begin position="613"/>
        <end position="624"/>
    </location>
</feature>
<evidence type="ECO:0000256" key="3">
    <source>
        <dbReference type="ARBA" id="ARBA00012619"/>
    </source>
</evidence>
<dbReference type="EMBL" id="JACIBU010000002">
    <property type="protein sequence ID" value="MBB3678509.1"/>
    <property type="molecule type" value="Genomic_DNA"/>
</dbReference>
<reference evidence="11 12" key="1">
    <citation type="submission" date="2018-06" db="EMBL/GenBank/DDBJ databases">
        <title>Draft genome sequence of Modestobacter versicolor CP153-2.</title>
        <authorList>
            <person name="Gundlapally S.R."/>
        </authorList>
    </citation>
    <scope>NUCLEOTIDE SEQUENCE [LARGE SCALE GENOMIC DNA]</scope>
    <source>
        <strain evidence="11 12">CP153-2</strain>
    </source>
</reference>
<dbReference type="EMBL" id="QKNV01000063">
    <property type="protein sequence ID" value="PZA21830.1"/>
    <property type="molecule type" value="Genomic_DNA"/>
</dbReference>
<accession>A0A323VCA8</accession>
<dbReference type="Proteomes" id="UP000247602">
    <property type="component" value="Unassembled WGS sequence"/>
</dbReference>
<keyword evidence="11" id="KW-0808">Transferase</keyword>
<dbReference type="PANTHER" id="PTHR10357:SF219">
    <property type="entry name" value="MALTOSE ALPHA-D-GLUCOSYLTRANSFERASE"/>
    <property type="match status" value="1"/>
</dbReference>
<dbReference type="SUPFAM" id="SSF51445">
    <property type="entry name" value="(Trans)glycosidases"/>
    <property type="match status" value="1"/>
</dbReference>
<dbReference type="GO" id="GO:0016740">
    <property type="term" value="F:transferase activity"/>
    <property type="evidence" value="ECO:0007669"/>
    <property type="project" value="UniProtKB-KW"/>
</dbReference>
<dbReference type="FunFam" id="3.20.20.80:FF:000055">
    <property type="entry name" value="Trehalose synthase"/>
    <property type="match status" value="1"/>
</dbReference>
<keyword evidence="6 10" id="KW-0413">Isomerase</keyword>
<dbReference type="InterPro" id="IPR045857">
    <property type="entry name" value="O16G_dom_2"/>
</dbReference>
<dbReference type="RefSeq" id="WP_110551820.1">
    <property type="nucleotide sequence ID" value="NZ_JACIBU010000002.1"/>
</dbReference>
<evidence type="ECO:0000256" key="6">
    <source>
        <dbReference type="ARBA" id="ARBA00023235"/>
    </source>
</evidence>
<proteinExistence type="inferred from homology"/>
<evidence type="ECO:0000256" key="2">
    <source>
        <dbReference type="ARBA" id="ARBA00005496"/>
    </source>
</evidence>
<dbReference type="InterPro" id="IPR006047">
    <property type="entry name" value="GH13_cat_dom"/>
</dbReference>
<feature type="compositionally biased region" description="Polar residues" evidence="8">
    <location>
        <begin position="7"/>
        <end position="18"/>
    </location>
</feature>
<dbReference type="SMART" id="SM00642">
    <property type="entry name" value="Aamy"/>
    <property type="match status" value="1"/>
</dbReference>
<comment type="catalytic activity">
    <reaction evidence="1">
        <text>D-maltose = alpha,alpha-trehalose</text>
        <dbReference type="Rhea" id="RHEA:15145"/>
        <dbReference type="ChEBI" id="CHEBI:16551"/>
        <dbReference type="ChEBI" id="CHEBI:17306"/>
        <dbReference type="EC" id="5.4.99.16"/>
    </reaction>
</comment>
<evidence type="ECO:0000313" key="11">
    <source>
        <dbReference type="EMBL" id="PZA21830.1"/>
    </source>
</evidence>
<evidence type="ECO:0000256" key="8">
    <source>
        <dbReference type="SAM" id="MobiDB-lite"/>
    </source>
</evidence>
<dbReference type="NCBIfam" id="TIGR02456">
    <property type="entry name" value="treS_nterm"/>
    <property type="match status" value="1"/>
</dbReference>